<dbReference type="EMBL" id="KI688120">
    <property type="protein sequence ID" value="ETK78974.1"/>
    <property type="molecule type" value="Genomic_DNA"/>
</dbReference>
<sequence>MVHRFDKADDPRIFSWLRTSRPREASMHCYTDVHGKRIELPASKFSVFISYTQRLKVRALQAPA</sequence>
<protein>
    <submittedName>
        <fullName evidence="2">Uncharacterized protein</fullName>
    </submittedName>
</protein>
<dbReference type="Proteomes" id="UP000053864">
    <property type="component" value="Unassembled WGS sequence"/>
</dbReference>
<dbReference type="Proteomes" id="UP000054532">
    <property type="component" value="Unassembled WGS sequence"/>
</dbReference>
<reference evidence="3" key="1">
    <citation type="submission" date="2013-11" db="EMBL/GenBank/DDBJ databases">
        <title>The Genome Sequence of Phytophthora parasitica CHvinca01.</title>
        <authorList>
            <consortium name="The Broad Institute Genomics Platform"/>
            <person name="Russ C."/>
            <person name="Tyler B."/>
            <person name="Panabieres F."/>
            <person name="Shan W."/>
            <person name="Tripathy S."/>
            <person name="Grunwald N."/>
            <person name="Machado M."/>
            <person name="Johnson C.S."/>
            <person name="Arredondo F."/>
            <person name="Hong C."/>
            <person name="Coffey M."/>
            <person name="Young S.K."/>
            <person name="Zeng Q."/>
            <person name="Gargeya S."/>
            <person name="Fitzgerald M."/>
            <person name="Abouelleil A."/>
            <person name="Alvarado L."/>
            <person name="Chapman S.B."/>
            <person name="Gainer-Dewar J."/>
            <person name="Goldberg J."/>
            <person name="Griggs A."/>
            <person name="Gujja S."/>
            <person name="Hansen M."/>
            <person name="Howarth C."/>
            <person name="Imamovic A."/>
            <person name="Ireland A."/>
            <person name="Larimer J."/>
            <person name="McCowan C."/>
            <person name="Murphy C."/>
            <person name="Pearson M."/>
            <person name="Poon T.W."/>
            <person name="Priest M."/>
            <person name="Roberts A."/>
            <person name="Saif S."/>
            <person name="Shea T."/>
            <person name="Sykes S."/>
            <person name="Wortman J."/>
            <person name="Nusbaum C."/>
            <person name="Birren B."/>
        </authorList>
    </citation>
    <scope>NUCLEOTIDE SEQUENCE [LARGE SCALE GENOMIC DNA]</scope>
    <source>
        <strain evidence="3">CHvinca01</strain>
    </source>
</reference>
<reference evidence="2" key="3">
    <citation type="submission" date="2013-11" db="EMBL/GenBank/DDBJ databases">
        <title>The Genome Sequence of Phytophthora parasitica CJ05E6.</title>
        <authorList>
            <consortium name="The Broad Institute Genomics Platform"/>
            <person name="Russ C."/>
            <person name="Tyler B."/>
            <person name="Panabieres F."/>
            <person name="Shan W."/>
            <person name="Tripathy S."/>
            <person name="Grunwald N."/>
            <person name="Machado M."/>
            <person name="Johnson C.S."/>
            <person name="Arredondo F."/>
            <person name="Hong C."/>
            <person name="Coffey M."/>
            <person name="Young S.K."/>
            <person name="Zeng Q."/>
            <person name="Gargeya S."/>
            <person name="Fitzgerald M."/>
            <person name="Abouelleil A."/>
            <person name="Alvarado L."/>
            <person name="Chapman S.B."/>
            <person name="Gainer-Dewar J."/>
            <person name="Goldberg J."/>
            <person name="Griggs A."/>
            <person name="Gujja S."/>
            <person name="Hansen M."/>
            <person name="Howarth C."/>
            <person name="Imamovic A."/>
            <person name="Ireland A."/>
            <person name="Larimer J."/>
            <person name="McCowan C."/>
            <person name="Murphy C."/>
            <person name="Pearson M."/>
            <person name="Poon T.W."/>
            <person name="Priest M."/>
            <person name="Roberts A."/>
            <person name="Saif S."/>
            <person name="Shea T."/>
            <person name="Sykes S."/>
            <person name="Wortman J."/>
            <person name="Nusbaum C."/>
            <person name="Birren B."/>
        </authorList>
    </citation>
    <scope>NUCLEOTIDE SEQUENCE [LARGE SCALE GENOMIC DNA]</scope>
    <source>
        <strain evidence="2">CJ05E6</strain>
    </source>
</reference>
<evidence type="ECO:0000313" key="1">
    <source>
        <dbReference type="EMBL" id="ETK78974.1"/>
    </source>
</evidence>
<gene>
    <name evidence="4" type="ORF">L914_15002</name>
    <name evidence="1" type="ORF">L915_15144</name>
    <name evidence="2" type="ORF">L916_15039</name>
    <name evidence="3" type="ORF">L917_14866</name>
</gene>
<dbReference type="EMBL" id="KI694846">
    <property type="protein sequence ID" value="ETM38801.1"/>
    <property type="molecule type" value="Genomic_DNA"/>
</dbReference>
<dbReference type="AlphaFoldDB" id="W2IDQ1"/>
<dbReference type="Proteomes" id="UP000054423">
    <property type="component" value="Unassembled WGS sequence"/>
</dbReference>
<name>W2IDQ1_PHYNI</name>
<accession>W2IDQ1</accession>
<organism evidence="2">
    <name type="scientific">Phytophthora nicotianae</name>
    <name type="common">Potato buckeye rot agent</name>
    <name type="synonym">Phytophthora parasitica</name>
    <dbReference type="NCBI Taxonomy" id="4792"/>
    <lineage>
        <taxon>Eukaryota</taxon>
        <taxon>Sar</taxon>
        <taxon>Stramenopiles</taxon>
        <taxon>Oomycota</taxon>
        <taxon>Peronosporomycetes</taxon>
        <taxon>Peronosporales</taxon>
        <taxon>Peronosporaceae</taxon>
        <taxon>Phytophthora</taxon>
    </lineage>
</organism>
<proteinExistence type="predicted"/>
<dbReference type="EMBL" id="KI681582">
    <property type="protein sequence ID" value="ETL85647.1"/>
    <property type="molecule type" value="Genomic_DNA"/>
</dbReference>
<evidence type="ECO:0000313" key="3">
    <source>
        <dbReference type="EMBL" id="ETL85647.1"/>
    </source>
</evidence>
<reference evidence="4" key="4">
    <citation type="submission" date="2013-11" db="EMBL/GenBank/DDBJ databases">
        <title>The Genome Sequence of Phytophthora parasitica IAC_01/95.</title>
        <authorList>
            <consortium name="The Broad Institute Genomics Platform"/>
            <person name="Russ C."/>
            <person name="Tyler B."/>
            <person name="Panabieres F."/>
            <person name="Shan W."/>
            <person name="Tripathy S."/>
            <person name="Grunwald N."/>
            <person name="Machado M."/>
            <person name="Johnson C.S."/>
            <person name="Arredondo F."/>
            <person name="Hong C."/>
            <person name="Coffey M."/>
            <person name="Young S.K."/>
            <person name="Zeng Q."/>
            <person name="Gargeya S."/>
            <person name="Fitzgerald M."/>
            <person name="Abouelleil A."/>
            <person name="Alvarado L."/>
            <person name="Chapman S.B."/>
            <person name="Gainer-Dewar J."/>
            <person name="Goldberg J."/>
            <person name="Griggs A."/>
            <person name="Gujja S."/>
            <person name="Hansen M."/>
            <person name="Howarth C."/>
            <person name="Imamovic A."/>
            <person name="Ireland A."/>
            <person name="Larimer J."/>
            <person name="McCowan C."/>
            <person name="Murphy C."/>
            <person name="Pearson M."/>
            <person name="Poon T.W."/>
            <person name="Priest M."/>
            <person name="Roberts A."/>
            <person name="Saif S."/>
            <person name="Shea T."/>
            <person name="Sykes S."/>
            <person name="Wortman J."/>
            <person name="Nusbaum C."/>
            <person name="Birren B."/>
        </authorList>
    </citation>
    <scope>NUCLEOTIDE SEQUENCE [LARGE SCALE GENOMIC DNA]</scope>
    <source>
        <strain evidence="4">IAC_01/95</strain>
    </source>
</reference>
<reference evidence="1" key="2">
    <citation type="submission" date="2013-11" db="EMBL/GenBank/DDBJ databases">
        <title>The Genome Sequence of Phytophthora parasitica CJ02B3.</title>
        <authorList>
            <consortium name="The Broad Institute Genomics Platform"/>
            <person name="Russ C."/>
            <person name="Tyler B."/>
            <person name="Panabieres F."/>
            <person name="Shan W."/>
            <person name="Tripathy S."/>
            <person name="Grunwald N."/>
            <person name="Machado M."/>
            <person name="Johnson C.S."/>
            <person name="Arredondo F."/>
            <person name="Hong C."/>
            <person name="Coffey M."/>
            <person name="Young S.K."/>
            <person name="Zeng Q."/>
            <person name="Gargeya S."/>
            <person name="Fitzgerald M."/>
            <person name="Abouelleil A."/>
            <person name="Alvarado L."/>
            <person name="Chapman S.B."/>
            <person name="Gainer-Dewar J."/>
            <person name="Goldberg J."/>
            <person name="Griggs A."/>
            <person name="Gujja S."/>
            <person name="Hansen M."/>
            <person name="Howarth C."/>
            <person name="Imamovic A."/>
            <person name="Ireland A."/>
            <person name="Larimer J."/>
            <person name="McCowan C."/>
            <person name="Murphy C."/>
            <person name="Pearson M."/>
            <person name="Poon T.W."/>
            <person name="Priest M."/>
            <person name="Roberts A."/>
            <person name="Saif S."/>
            <person name="Shea T."/>
            <person name="Sykes S."/>
            <person name="Wortman J."/>
            <person name="Nusbaum C."/>
            <person name="Birren B."/>
        </authorList>
    </citation>
    <scope>NUCLEOTIDE SEQUENCE [LARGE SCALE GENOMIC DNA]</scope>
    <source>
        <strain evidence="1">CJ02B3</strain>
    </source>
</reference>
<dbReference type="Proteomes" id="UP000053236">
    <property type="component" value="Unassembled WGS sequence"/>
</dbReference>
<evidence type="ECO:0000313" key="4">
    <source>
        <dbReference type="EMBL" id="ETM38801.1"/>
    </source>
</evidence>
<evidence type="ECO:0000313" key="2">
    <source>
        <dbReference type="EMBL" id="ETL32404.1"/>
    </source>
</evidence>
<dbReference type="EMBL" id="KI674877">
    <property type="protein sequence ID" value="ETL32404.1"/>
    <property type="molecule type" value="Genomic_DNA"/>
</dbReference>